<accession>A0A7J9IPR4</accession>
<name>A0A7J9IPR4_9ROSI</name>
<evidence type="ECO:0000313" key="1">
    <source>
        <dbReference type="EMBL" id="MBA0823833.1"/>
    </source>
</evidence>
<gene>
    <name evidence="1" type="ORF">Goarm_020535</name>
</gene>
<sequence length="178" mass="20580">MDSLSGDEEVVVVMYNDSEKKHCRHPRYDCPKSLHLQRLSSHPHRHRMDWPLLINFPFGETLSSSSVFKEKISWISSKRDPIVILRIQGEDLLDFINGPNYEAEMMSIFSQIGLSNDASLHDIIIKAMEKFTVMSKIVELALQLWDGNDQDEPVCKETFLEEFKKVAKHVAQNLVEHL</sequence>
<comment type="caution">
    <text evidence="1">The sequence shown here is derived from an EMBL/GenBank/DDBJ whole genome shotgun (WGS) entry which is preliminary data.</text>
</comment>
<dbReference type="Proteomes" id="UP000593575">
    <property type="component" value="Unassembled WGS sequence"/>
</dbReference>
<keyword evidence="2" id="KW-1185">Reference proteome</keyword>
<reference evidence="1 2" key="1">
    <citation type="journal article" date="2019" name="Genome Biol. Evol.">
        <title>Insights into the evolution of the New World diploid cottons (Gossypium, subgenus Houzingenia) based on genome sequencing.</title>
        <authorList>
            <person name="Grover C.E."/>
            <person name="Arick M.A. 2nd"/>
            <person name="Thrash A."/>
            <person name="Conover J.L."/>
            <person name="Sanders W.S."/>
            <person name="Peterson D.G."/>
            <person name="Frelichowski J.E."/>
            <person name="Scheffler J.A."/>
            <person name="Scheffler B.E."/>
            <person name="Wendel J.F."/>
        </authorList>
    </citation>
    <scope>NUCLEOTIDE SEQUENCE [LARGE SCALE GENOMIC DNA]</scope>
    <source>
        <strain evidence="1">6</strain>
        <tissue evidence="1">Leaf</tissue>
    </source>
</reference>
<dbReference type="EMBL" id="JABFAE010000002">
    <property type="protein sequence ID" value="MBA0823833.1"/>
    <property type="molecule type" value="Genomic_DNA"/>
</dbReference>
<protein>
    <submittedName>
        <fullName evidence="1">Uncharacterized protein</fullName>
    </submittedName>
</protein>
<organism evidence="1 2">
    <name type="scientific">Gossypium armourianum</name>
    <dbReference type="NCBI Taxonomy" id="34283"/>
    <lineage>
        <taxon>Eukaryota</taxon>
        <taxon>Viridiplantae</taxon>
        <taxon>Streptophyta</taxon>
        <taxon>Embryophyta</taxon>
        <taxon>Tracheophyta</taxon>
        <taxon>Spermatophyta</taxon>
        <taxon>Magnoliopsida</taxon>
        <taxon>eudicotyledons</taxon>
        <taxon>Gunneridae</taxon>
        <taxon>Pentapetalae</taxon>
        <taxon>rosids</taxon>
        <taxon>malvids</taxon>
        <taxon>Malvales</taxon>
        <taxon>Malvaceae</taxon>
        <taxon>Malvoideae</taxon>
        <taxon>Gossypium</taxon>
    </lineage>
</organism>
<proteinExistence type="predicted"/>
<evidence type="ECO:0000313" key="2">
    <source>
        <dbReference type="Proteomes" id="UP000593575"/>
    </source>
</evidence>
<dbReference type="AlphaFoldDB" id="A0A7J9IPR4"/>